<dbReference type="InterPro" id="IPR011249">
    <property type="entry name" value="Metalloenz_LuxS/M16"/>
</dbReference>
<gene>
    <name evidence="4" type="ORF">Agabi119p4_556</name>
</gene>
<feature type="domain" description="Peptidase M16 N-terminal" evidence="2">
    <location>
        <begin position="56"/>
        <end position="136"/>
    </location>
</feature>
<dbReference type="Pfam" id="PF05193">
    <property type="entry name" value="Peptidase_M16_C"/>
    <property type="match status" value="1"/>
</dbReference>
<accession>A0A8H7KL30</accession>
<dbReference type="PANTHER" id="PTHR43016">
    <property type="entry name" value="PRESEQUENCE PROTEASE"/>
    <property type="match status" value="1"/>
</dbReference>
<evidence type="ECO:0000259" key="2">
    <source>
        <dbReference type="Pfam" id="PF00675"/>
    </source>
</evidence>
<dbReference type="SUPFAM" id="SSF63411">
    <property type="entry name" value="LuxS/MPP-like metallohydrolase"/>
    <property type="match status" value="4"/>
</dbReference>
<feature type="region of interest" description="Disordered" evidence="1">
    <location>
        <begin position="1022"/>
        <end position="1044"/>
    </location>
</feature>
<dbReference type="Proteomes" id="UP000629468">
    <property type="component" value="Unassembled WGS sequence"/>
</dbReference>
<evidence type="ECO:0008006" key="6">
    <source>
        <dbReference type="Google" id="ProtNLM"/>
    </source>
</evidence>
<evidence type="ECO:0000313" key="4">
    <source>
        <dbReference type="EMBL" id="KAF7784391.1"/>
    </source>
</evidence>
<dbReference type="PANTHER" id="PTHR43016:SF16">
    <property type="entry name" value="METALLOPROTEASE, PUTATIVE (AFU_ORTHOLOGUE AFUA_4G07610)-RELATED"/>
    <property type="match status" value="1"/>
</dbReference>
<evidence type="ECO:0000259" key="3">
    <source>
        <dbReference type="Pfam" id="PF05193"/>
    </source>
</evidence>
<protein>
    <recommendedName>
        <fullName evidence="6">Mitochondrial presequence protease</fullName>
    </recommendedName>
</protein>
<evidence type="ECO:0000256" key="1">
    <source>
        <dbReference type="SAM" id="MobiDB-lite"/>
    </source>
</evidence>
<dbReference type="AlphaFoldDB" id="A0A8H7KL30"/>
<comment type="caution">
    <text evidence="4">The sequence shown here is derived from an EMBL/GenBank/DDBJ whole genome shotgun (WGS) entry which is preliminary data.</text>
</comment>
<feature type="domain" description="Peptidase M16 C-terminal" evidence="3">
    <location>
        <begin position="195"/>
        <end position="391"/>
    </location>
</feature>
<reference evidence="4 5" key="1">
    <citation type="journal article" name="Sci. Rep.">
        <title>Telomere-to-telomere assembled and centromere annotated genomes of the two main subspecies of the button mushroom Agaricus bisporus reveal especially polymorphic chromosome ends.</title>
        <authorList>
            <person name="Sonnenberg A.S.M."/>
            <person name="Sedaghat-Telgerd N."/>
            <person name="Lavrijssen B."/>
            <person name="Ohm R.A."/>
            <person name="Hendrickx P.M."/>
            <person name="Scholtmeijer K."/>
            <person name="Baars J.J.P."/>
            <person name="van Peer A."/>
        </authorList>
    </citation>
    <scope>NUCLEOTIDE SEQUENCE [LARGE SCALE GENOMIC DNA]</scope>
    <source>
        <strain evidence="4 5">H119_p4</strain>
    </source>
</reference>
<dbReference type="FunFam" id="3.30.830.10:FF:000031">
    <property type="entry name" value="Putative zinc metalloprotease"/>
    <property type="match status" value="1"/>
</dbReference>
<evidence type="ECO:0000313" key="5">
    <source>
        <dbReference type="Proteomes" id="UP000629468"/>
    </source>
</evidence>
<name>A0A8H7KL30_AGABI</name>
<dbReference type="Pfam" id="PF00675">
    <property type="entry name" value="Peptidase_M16"/>
    <property type="match status" value="1"/>
</dbReference>
<sequence>MSRGNFDLVRRVNLDYADLVVSKWQSRRTGLSVVHLDCDAPIVNGYFVIATEIFDDSGCPHTLEHLVFMGSEKYPHKGVLDLLANRGFSNGTNAWTDTDHTAYTISTAGEQGFLQLLPIYVDHILYPTITNAAYVTEVHHVNGQGQDSGVVYSEMQGRENTSGDIMALRMQQLLDPPGSAYRSETGGLMEALRRLTAEQIRQYHATYYVPHNMTLIVTGKLPSGTESLLDVVQDRVEPQIIAHGQDKGSRPPGWKRPFLETPSANRIPVSKPIKETVEFPEQDESVGELAISFLGPAPAEFLERRALDILGTYLTSSATAPLTKEYVETESPLCTYVYFDEDLRATRVNLTIYVGSVPVEFLDDFENKLKASLKRIVDDGIDMSRMQMVINRDERQLRSRVESGKGDTFSGVIISDFLYGAPDGSDLPAAMDDINQFAQLRTWDNKQWAKLLQKYYIDQPAVTVVGKPSAELAGRLEKNEKDRIAKQIENLGPEGLKNAAALLDSSKAEHDKPIPKEVLTSFPVPDVKSISWIPVQSVQEPGVGRKPFNAVAQFPELRKVIENDGSPLPFFVEYDSVKSDFITVHAYFSFANLPDNLRPYLSTYLSSFFSLPVVRQTGEKLSHEQVVNQLDDETVSYDAAFGVAETFTENFRVSIKVELSSYEKAIAWLRDLVYGSVFDRERLQVTAAKIQQTLPELKRDGNNVLGSLWMSVVYGDKNTSRANSVLSQMEFIPTLAQELQSNPDKVIDTFEQIRKHITDPSGIRFSVTGDVLRIKAPRSTWAKHFNNLQPAPLAPVALTRDTLSQLGNKPVKKAVVMKLPTIESSYVMHSTKVIAGFGREEYPAIRVAMEVLNATEGYLWHYIRGSGLAYGAYISLDVEAGLLTFTLYRSSNSMAGFEEAAKVVKGLVDGTIELDQTVIDSAKSSMVYGVTKGVSTPGRAAMTSFTNQALKGVTKNYGVELLDKFQAITKEDIVKTLRQSFLPLFDPSSSVAIVVTAPSKAEEIGTGLQSLGFDVTHRELAVDPTDMEGVESGSDSESSDDSSR</sequence>
<dbReference type="Gene3D" id="3.30.830.10">
    <property type="entry name" value="Metalloenzyme, LuxS/M16 peptidase-like"/>
    <property type="match status" value="4"/>
</dbReference>
<dbReference type="InterPro" id="IPR011765">
    <property type="entry name" value="Pept_M16_N"/>
</dbReference>
<dbReference type="InterPro" id="IPR007863">
    <property type="entry name" value="Peptidase_M16_C"/>
</dbReference>
<dbReference type="FunFam" id="3.30.830.10:FF:000015">
    <property type="entry name" value="Putative zinc metalloprotease"/>
    <property type="match status" value="1"/>
</dbReference>
<dbReference type="EMBL" id="JABXXO010000001">
    <property type="protein sequence ID" value="KAF7784391.1"/>
    <property type="molecule type" value="Genomic_DNA"/>
</dbReference>
<dbReference type="GO" id="GO:0046872">
    <property type="term" value="F:metal ion binding"/>
    <property type="evidence" value="ECO:0007669"/>
    <property type="project" value="InterPro"/>
</dbReference>
<organism evidence="4 5">
    <name type="scientific">Agaricus bisporus var. burnettii</name>
    <dbReference type="NCBI Taxonomy" id="192524"/>
    <lineage>
        <taxon>Eukaryota</taxon>
        <taxon>Fungi</taxon>
        <taxon>Dikarya</taxon>
        <taxon>Basidiomycota</taxon>
        <taxon>Agaricomycotina</taxon>
        <taxon>Agaricomycetes</taxon>
        <taxon>Agaricomycetidae</taxon>
        <taxon>Agaricales</taxon>
        <taxon>Agaricineae</taxon>
        <taxon>Agaricaceae</taxon>
        <taxon>Agaricus</taxon>
    </lineage>
</organism>
<proteinExistence type="predicted"/>